<name>A0A6J4V248_9BACT</name>
<comment type="similarity">
    <text evidence="6">Belongs to the NAD kinase family.</text>
</comment>
<dbReference type="GO" id="GO:0046872">
    <property type="term" value="F:metal ion binding"/>
    <property type="evidence" value="ECO:0007669"/>
    <property type="project" value="UniProtKB-UniRule"/>
</dbReference>
<dbReference type="EMBL" id="CADCWK010000217">
    <property type="protein sequence ID" value="CAA9564619.1"/>
    <property type="molecule type" value="Genomic_DNA"/>
</dbReference>
<evidence type="ECO:0000256" key="4">
    <source>
        <dbReference type="ARBA" id="ARBA00023027"/>
    </source>
</evidence>
<dbReference type="AlphaFoldDB" id="A0A6J4V248"/>
<comment type="function">
    <text evidence="6">Involved in the regulation of the intracellular balance of NAD and NADP, and is a key enzyme in the biosynthesis of NADP. Catalyzes specifically the phosphorylation on 2'-hydroxyl of the adenosine moiety of NAD to yield NADP.</text>
</comment>
<keyword evidence="6" id="KW-0547">Nucleotide-binding</keyword>
<comment type="caution">
    <text evidence="6">Lacks conserved residue(s) required for the propagation of feature annotation.</text>
</comment>
<dbReference type="GO" id="GO:0006741">
    <property type="term" value="P:NADP+ biosynthetic process"/>
    <property type="evidence" value="ECO:0007669"/>
    <property type="project" value="UniProtKB-UniRule"/>
</dbReference>
<gene>
    <name evidence="6" type="primary">nadK</name>
    <name evidence="8" type="ORF">AVDCRST_MAG33-1977</name>
</gene>
<comment type="cofactor">
    <cofactor evidence="6">
        <name>a divalent metal cation</name>
        <dbReference type="ChEBI" id="CHEBI:60240"/>
    </cofactor>
</comment>
<evidence type="ECO:0000256" key="7">
    <source>
        <dbReference type="SAM" id="MobiDB-lite"/>
    </source>
</evidence>
<dbReference type="GO" id="GO:0005737">
    <property type="term" value="C:cytoplasm"/>
    <property type="evidence" value="ECO:0007669"/>
    <property type="project" value="UniProtKB-SubCell"/>
</dbReference>
<dbReference type="SUPFAM" id="SSF111331">
    <property type="entry name" value="NAD kinase/diacylglycerol kinase-like"/>
    <property type="match status" value="1"/>
</dbReference>
<evidence type="ECO:0000256" key="6">
    <source>
        <dbReference type="HAMAP-Rule" id="MF_00361"/>
    </source>
</evidence>
<keyword evidence="6" id="KW-0067">ATP-binding</keyword>
<keyword evidence="1 6" id="KW-0808">Transferase</keyword>
<dbReference type="InterPro" id="IPR017438">
    <property type="entry name" value="ATP-NAD_kinase_N"/>
</dbReference>
<dbReference type="InterPro" id="IPR017437">
    <property type="entry name" value="ATP-NAD_kinase_PpnK-typ_C"/>
</dbReference>
<evidence type="ECO:0000256" key="5">
    <source>
        <dbReference type="ARBA" id="ARBA00047925"/>
    </source>
</evidence>
<dbReference type="InterPro" id="IPR016064">
    <property type="entry name" value="NAD/diacylglycerol_kinase_sf"/>
</dbReference>
<organism evidence="8">
    <name type="scientific">uncultured Thermomicrobiales bacterium</name>
    <dbReference type="NCBI Taxonomy" id="1645740"/>
    <lineage>
        <taxon>Bacteria</taxon>
        <taxon>Pseudomonadati</taxon>
        <taxon>Thermomicrobiota</taxon>
        <taxon>Thermomicrobia</taxon>
        <taxon>Thermomicrobiales</taxon>
        <taxon>environmental samples</taxon>
    </lineage>
</organism>
<dbReference type="Pfam" id="PF20143">
    <property type="entry name" value="NAD_kinase_C"/>
    <property type="match status" value="1"/>
</dbReference>
<reference evidence="8" key="1">
    <citation type="submission" date="2020-02" db="EMBL/GenBank/DDBJ databases">
        <authorList>
            <person name="Meier V. D."/>
        </authorList>
    </citation>
    <scope>NUCLEOTIDE SEQUENCE</scope>
    <source>
        <strain evidence="8">AVDCRST_MAG33</strain>
    </source>
</reference>
<comment type="catalytic activity">
    <reaction evidence="5 6">
        <text>NAD(+) + ATP = ADP + NADP(+) + H(+)</text>
        <dbReference type="Rhea" id="RHEA:18629"/>
        <dbReference type="ChEBI" id="CHEBI:15378"/>
        <dbReference type="ChEBI" id="CHEBI:30616"/>
        <dbReference type="ChEBI" id="CHEBI:57540"/>
        <dbReference type="ChEBI" id="CHEBI:58349"/>
        <dbReference type="ChEBI" id="CHEBI:456216"/>
        <dbReference type="EC" id="2.7.1.23"/>
    </reaction>
</comment>
<dbReference type="GO" id="GO:0005524">
    <property type="term" value="F:ATP binding"/>
    <property type="evidence" value="ECO:0007669"/>
    <property type="project" value="UniProtKB-KW"/>
</dbReference>
<keyword evidence="3 6" id="KW-0521">NADP</keyword>
<dbReference type="PANTHER" id="PTHR20275:SF0">
    <property type="entry name" value="NAD KINASE"/>
    <property type="match status" value="1"/>
</dbReference>
<proteinExistence type="inferred from homology"/>
<dbReference type="HAMAP" id="MF_00361">
    <property type="entry name" value="NAD_kinase"/>
    <property type="match status" value="1"/>
</dbReference>
<comment type="subcellular location">
    <subcellularLocation>
        <location evidence="6">Cytoplasm</location>
    </subcellularLocation>
</comment>
<evidence type="ECO:0000313" key="8">
    <source>
        <dbReference type="EMBL" id="CAA9564619.1"/>
    </source>
</evidence>
<dbReference type="GO" id="GO:0051287">
    <property type="term" value="F:NAD binding"/>
    <property type="evidence" value="ECO:0007669"/>
    <property type="project" value="UniProtKB-ARBA"/>
</dbReference>
<feature type="binding site" evidence="6">
    <location>
        <begin position="59"/>
        <end position="60"/>
    </location>
    <ligand>
        <name>NAD(+)</name>
        <dbReference type="ChEBI" id="CHEBI:57540"/>
    </ligand>
</feature>
<evidence type="ECO:0000256" key="3">
    <source>
        <dbReference type="ARBA" id="ARBA00022857"/>
    </source>
</evidence>
<dbReference type="EC" id="2.7.1.23" evidence="6"/>
<accession>A0A6J4V248</accession>
<sequence>MTSTRAVGFVVAESKHHAAGLAADIQAFLREHDYEILDEETLNLGQYGALDAIIVLGGDGLMLRCAKRYPNVPILGINFGRVGFLASVEQRDWRSAMESFITGDFQVQDGATLAASLLRGDEVSDEGWAINDVVIRSGNRMVEIEVYVDGHYVNTYPGDGIVISTARGSTAYCMAAGGPILTGGVRGFAIVPISCHSPMRTPIVVAEETVIELLLRNQHDAQIIIDGRPTTLLGQGDVIHVQKGRDRFRLIVFETQSFFEAMRTKFNYQIRPGATPSRRPRLQEPDTVSG</sequence>
<feature type="active site" description="Proton acceptor" evidence="6">
    <location>
        <position position="59"/>
    </location>
</feature>
<protein>
    <recommendedName>
        <fullName evidence="6">NAD kinase</fullName>
        <ecNumber evidence="6">2.7.1.23</ecNumber>
    </recommendedName>
    <alternativeName>
        <fullName evidence="6">ATP-dependent NAD kinase</fullName>
    </alternativeName>
</protein>
<dbReference type="Gene3D" id="2.60.200.30">
    <property type="entry name" value="Probable inorganic polyphosphate/atp-NAD kinase, domain 2"/>
    <property type="match status" value="1"/>
</dbReference>
<feature type="binding site" evidence="6">
    <location>
        <begin position="131"/>
        <end position="132"/>
    </location>
    <ligand>
        <name>NAD(+)</name>
        <dbReference type="ChEBI" id="CHEBI:57540"/>
    </ligand>
</feature>
<dbReference type="GO" id="GO:0019674">
    <property type="term" value="P:NAD+ metabolic process"/>
    <property type="evidence" value="ECO:0007669"/>
    <property type="project" value="InterPro"/>
</dbReference>
<dbReference type="InterPro" id="IPR002504">
    <property type="entry name" value="NADK"/>
</dbReference>
<dbReference type="Gene3D" id="3.40.50.10330">
    <property type="entry name" value="Probable inorganic polyphosphate/atp-NAD kinase, domain 1"/>
    <property type="match status" value="1"/>
</dbReference>
<evidence type="ECO:0000256" key="2">
    <source>
        <dbReference type="ARBA" id="ARBA00022777"/>
    </source>
</evidence>
<dbReference type="Pfam" id="PF01513">
    <property type="entry name" value="NAD_kinase"/>
    <property type="match status" value="1"/>
</dbReference>
<feature type="binding site" evidence="6">
    <location>
        <position position="159"/>
    </location>
    <ligand>
        <name>NAD(+)</name>
        <dbReference type="ChEBI" id="CHEBI:57540"/>
    </ligand>
</feature>
<dbReference type="GO" id="GO:0003951">
    <property type="term" value="F:NAD+ kinase activity"/>
    <property type="evidence" value="ECO:0007669"/>
    <property type="project" value="UniProtKB-UniRule"/>
</dbReference>
<keyword evidence="6" id="KW-0963">Cytoplasm</keyword>
<dbReference type="PANTHER" id="PTHR20275">
    <property type="entry name" value="NAD KINASE"/>
    <property type="match status" value="1"/>
</dbReference>
<keyword evidence="2 6" id="KW-0418">Kinase</keyword>
<feature type="region of interest" description="Disordered" evidence="7">
    <location>
        <begin position="271"/>
        <end position="290"/>
    </location>
</feature>
<feature type="binding site" evidence="6">
    <location>
        <position position="64"/>
    </location>
    <ligand>
        <name>NAD(+)</name>
        <dbReference type="ChEBI" id="CHEBI:57540"/>
    </ligand>
</feature>
<keyword evidence="4 6" id="KW-0520">NAD</keyword>
<evidence type="ECO:0000256" key="1">
    <source>
        <dbReference type="ARBA" id="ARBA00022679"/>
    </source>
</evidence>